<dbReference type="Gene3D" id="3.40.50.1000">
    <property type="entry name" value="HAD superfamily/HAD-like"/>
    <property type="match status" value="1"/>
</dbReference>
<proteinExistence type="predicted"/>
<dbReference type="AlphaFoldDB" id="S7X4K1"/>
<evidence type="ECO:0008006" key="3">
    <source>
        <dbReference type="Google" id="ProtNLM"/>
    </source>
</evidence>
<dbReference type="InterPro" id="IPR036412">
    <property type="entry name" value="HAD-like_sf"/>
</dbReference>
<evidence type="ECO:0000313" key="1">
    <source>
        <dbReference type="EMBL" id="EPR73969.1"/>
    </source>
</evidence>
<reference evidence="1 2" key="1">
    <citation type="journal article" date="2013" name="Genome Announc.">
        <title>Draft Genome Sequence of Winogradskyella psychrotolerans RS-3T, Isolated from the Marine Transect of Kongsfjorden, Ny-Alesund, Svalbard, Arctic Ocean.</title>
        <authorList>
            <person name="Kumar Pinnaka A."/>
            <person name="Ara S."/>
            <person name="Singh A."/>
            <person name="Shivaji S."/>
        </authorList>
    </citation>
    <scope>NUCLEOTIDE SEQUENCE [LARGE SCALE GENOMIC DNA]</scope>
    <source>
        <strain evidence="1 2">RS-3</strain>
    </source>
</reference>
<keyword evidence="2" id="KW-1185">Reference proteome</keyword>
<sequence length="48" mass="5487">MIGDNPLSDIQGAQNAEIDQVYYNPLNTESEVNPTYRIRHLSELIKIL</sequence>
<name>S7X4K1_9FLAO</name>
<accession>S7X4K1</accession>
<gene>
    <name evidence="1" type="ORF">ADIWIN_1022</name>
</gene>
<protein>
    <recommendedName>
        <fullName evidence="3">5'-nucleotidase</fullName>
    </recommendedName>
</protein>
<dbReference type="InterPro" id="IPR023214">
    <property type="entry name" value="HAD_sf"/>
</dbReference>
<dbReference type="Pfam" id="PF13242">
    <property type="entry name" value="Hydrolase_like"/>
    <property type="match status" value="1"/>
</dbReference>
<dbReference type="STRING" id="641526.ADIWIN_1022"/>
<organism evidence="1 2">
    <name type="scientific">Winogradskyella psychrotolerans RS-3</name>
    <dbReference type="NCBI Taxonomy" id="641526"/>
    <lineage>
        <taxon>Bacteria</taxon>
        <taxon>Pseudomonadati</taxon>
        <taxon>Bacteroidota</taxon>
        <taxon>Flavobacteriia</taxon>
        <taxon>Flavobacteriales</taxon>
        <taxon>Flavobacteriaceae</taxon>
        <taxon>Winogradskyella</taxon>
    </lineage>
</organism>
<dbReference type="Proteomes" id="UP000014962">
    <property type="component" value="Unassembled WGS sequence"/>
</dbReference>
<dbReference type="eggNOG" id="COG0546">
    <property type="taxonomic scope" value="Bacteria"/>
</dbReference>
<comment type="caution">
    <text evidence="1">The sequence shown here is derived from an EMBL/GenBank/DDBJ whole genome shotgun (WGS) entry which is preliminary data.</text>
</comment>
<evidence type="ECO:0000313" key="2">
    <source>
        <dbReference type="Proteomes" id="UP000014962"/>
    </source>
</evidence>
<dbReference type="SUPFAM" id="SSF56784">
    <property type="entry name" value="HAD-like"/>
    <property type="match status" value="1"/>
</dbReference>
<dbReference type="EMBL" id="ATMR01000062">
    <property type="protein sequence ID" value="EPR73969.1"/>
    <property type="molecule type" value="Genomic_DNA"/>
</dbReference>